<dbReference type="GO" id="GO:0005634">
    <property type="term" value="C:nucleus"/>
    <property type="evidence" value="ECO:0007669"/>
    <property type="project" value="UniProtKB-SubCell"/>
</dbReference>
<dbReference type="Gene3D" id="3.30.160.60">
    <property type="entry name" value="Classic Zinc Finger"/>
    <property type="match status" value="2"/>
</dbReference>
<evidence type="ECO:0000256" key="7">
    <source>
        <dbReference type="ARBA" id="ARBA00023163"/>
    </source>
</evidence>
<keyword evidence="7" id="KW-0804">Transcription</keyword>
<keyword evidence="8" id="KW-0539">Nucleus</keyword>
<accession>A0A8J1TRC2</accession>
<feature type="region of interest" description="Disordered" evidence="9">
    <location>
        <begin position="269"/>
        <end position="325"/>
    </location>
</feature>
<feature type="compositionally biased region" description="Basic residues" evidence="9">
    <location>
        <begin position="281"/>
        <end position="293"/>
    </location>
</feature>
<dbReference type="EMBL" id="CAIIXF020000001">
    <property type="protein sequence ID" value="CAH1775875.1"/>
    <property type="molecule type" value="Genomic_DNA"/>
</dbReference>
<feature type="compositionally biased region" description="Polar residues" evidence="9">
    <location>
        <begin position="180"/>
        <end position="190"/>
    </location>
</feature>
<feature type="compositionally biased region" description="Basic and acidic residues" evidence="9">
    <location>
        <begin position="398"/>
        <end position="424"/>
    </location>
</feature>
<dbReference type="PROSITE" id="PS00028">
    <property type="entry name" value="ZINC_FINGER_C2H2_1"/>
    <property type="match status" value="4"/>
</dbReference>
<feature type="region of interest" description="Disordered" evidence="9">
    <location>
        <begin position="2073"/>
        <end position="2092"/>
    </location>
</feature>
<keyword evidence="4" id="KW-0863">Zinc-finger</keyword>
<name>A0A8J1TRC2_OWEFU</name>
<dbReference type="GO" id="GO:0008270">
    <property type="term" value="F:zinc ion binding"/>
    <property type="evidence" value="ECO:0007669"/>
    <property type="project" value="UniProtKB-KW"/>
</dbReference>
<keyword evidence="11" id="KW-1185">Reference proteome</keyword>
<keyword evidence="2" id="KW-0479">Metal-binding</keyword>
<dbReference type="SUPFAM" id="SSF57667">
    <property type="entry name" value="beta-beta-alpha zinc fingers"/>
    <property type="match status" value="2"/>
</dbReference>
<feature type="region of interest" description="Disordered" evidence="9">
    <location>
        <begin position="149"/>
        <end position="241"/>
    </location>
</feature>
<feature type="region of interest" description="Disordered" evidence="9">
    <location>
        <begin position="911"/>
        <end position="985"/>
    </location>
</feature>
<feature type="region of interest" description="Disordered" evidence="9">
    <location>
        <begin position="1593"/>
        <end position="1712"/>
    </location>
</feature>
<feature type="compositionally biased region" description="Polar residues" evidence="9">
    <location>
        <begin position="435"/>
        <end position="445"/>
    </location>
</feature>
<feature type="region of interest" description="Disordered" evidence="9">
    <location>
        <begin position="1304"/>
        <end position="1343"/>
    </location>
</feature>
<dbReference type="PANTHER" id="PTHR47772">
    <property type="entry name" value="ZINC FINGER PROTEIN 200"/>
    <property type="match status" value="1"/>
</dbReference>
<dbReference type="InterPro" id="IPR050636">
    <property type="entry name" value="C2H2-ZF_domain-containing"/>
</dbReference>
<feature type="compositionally biased region" description="Basic residues" evidence="9">
    <location>
        <begin position="635"/>
        <end position="646"/>
    </location>
</feature>
<organism evidence="10 11">
    <name type="scientific">Owenia fusiformis</name>
    <name type="common">Polychaete worm</name>
    <dbReference type="NCBI Taxonomy" id="6347"/>
    <lineage>
        <taxon>Eukaryota</taxon>
        <taxon>Metazoa</taxon>
        <taxon>Spiralia</taxon>
        <taxon>Lophotrochozoa</taxon>
        <taxon>Annelida</taxon>
        <taxon>Polychaeta</taxon>
        <taxon>Sedentaria</taxon>
        <taxon>Canalipalpata</taxon>
        <taxon>Sabellida</taxon>
        <taxon>Oweniida</taxon>
        <taxon>Oweniidae</taxon>
        <taxon>Owenia</taxon>
    </lineage>
</organism>
<dbReference type="PROSITE" id="PS50157">
    <property type="entry name" value="ZINC_FINGER_C2H2_2"/>
    <property type="match status" value="4"/>
</dbReference>
<evidence type="ECO:0000313" key="11">
    <source>
        <dbReference type="Proteomes" id="UP000749559"/>
    </source>
</evidence>
<feature type="compositionally biased region" description="Basic and acidic residues" evidence="9">
    <location>
        <begin position="154"/>
        <end position="173"/>
    </location>
</feature>
<protein>
    <submittedName>
        <fullName evidence="10">Uncharacterized protein</fullName>
    </submittedName>
</protein>
<evidence type="ECO:0000256" key="9">
    <source>
        <dbReference type="SAM" id="MobiDB-lite"/>
    </source>
</evidence>
<sequence>MSVTLKMKEFECMKCNTLYATKVLLGHHVRIRHSEAMPYNCQYPKCKRTFSQISQLQKHWRYHRGEQPYGCTVCDKHFYHWAHLAQHKRKHKGEGLFICQICLARFIEQPDLTLHRIKVHNQLRPPKTRQPLVLSIKQSGGETLKMKFVVKPKKSSEELDKDNQSEGKSECKDPIVNGLDTHSNSSATSETLKEDLEDSGTIDVTGNHNKEVTKNPLHKNVPSDVKHQPPEVPPKPSPNKFLKHKLMSRGASYCPRKNHQIEIRTAKSPIIPPSPITKPKSPFKKAKITKTKKGPTGSGFASRRNMLPNKTVTPPNPSKSVPTLPSDVAEESLLDLFIMDELESEQLPRGNGVLPHSHPAPLIPAMKDTPKPGTSKSGPKLPMFKTPITLRQSAIEQNYKDDKNEDKPLPTLERITDIKGDMKRNSPGSDDSARTWESVTVIDTSTDADKSAAPRIKIRFGKSNHPPPPRLSPIDTKLSPVKHPPVKMPPIRLNLGKLLKSKSISLKKTIEGDISNAPKYEAVKLDPDTTPSKTTDATITSDGEGKLDALSETPVKPATLPNDFSSTPKSPNDVPALSGPKTSTPIAKTDTEHSGSVIKSLLQQKIKDSSETELSISAIHKEDNHESKVSEPIPKGRRALRTRGKKINYNETAMFHEHEKEQEKNEKKEESNENKNKSIEKKDDSLEEKKAKRESTPVPSVTEKQSSNIPTKKVPIVKLDDLSKTMDIKLKSVCSVEVNKMHLQKPDITKEKENVSISANKELSGEVESKDLVISDAFTKITKGRAKKGKFRSINSIDSTPLAPETTAASAVTVEPKPTTVPSTASEPGLSASLVLDENTGEFIAKSDAKPTPVIGKKKAAKGKGKRKGAVVRAKPAPYVEEVKPPVVEEPFVNETPIIPVTRNSILPLRGANNSNALSGSGVASTTTSSANRLIPPKKRKYAQLQIDQSPPKPPPKPPVIEMSPDPHKPEPPAPAMPSSDIPTLKDLKDATTTEHIQFKQHPVYGAPLESAMPGLNSEQQAMKPHDECNISKLDSLSKSVDDPNKAIHQTDDQLSQSRLDYRNQSNFPIAEEMNDIYGRQSVQSMTNLMNLGLNIIQHPIQDFHNKTIGGVNQNLMQSLAAYEFLMRQQDVSRMHPNALKAAMEHRFRLEAELAAVKGPMDIRELMKSQVDHQFDVRQESRSASNLSIPSSQAQQPSNQELQNLQFSKLNETVQQTIQNQLYGNAHPRKRTAESSHYSDQRMHYMEQYRMTQPWSAYDQTSQDIGELKSAFERRQSLGLNDREANKDEFQNLFEDVRAELKKFPDAPSSPMPPASKASPDGYLNKPVSSSSTSSHSVESLLNTTSTQSAVTLMNANAHAEPTVSHVETLTPTQPNVNLNKIDTLTPSQSVMNIIDKFTPSQQAMSKLDTSTPSQPAVMDTLISTQSNTHVNESLTSTQSAVNLIEPLPPKQSATHNVETVTSVQPVEKPVDTITSSQSVMNFIDPLDDHPQQSGNLMDTLSPTLSPSHHPLNLMESLTSIQANDTLLDSLTQPAVSLLNSKDTDELENSLNFTLDGNSIGGLVKETTPPPTCIETTSQESSISTPVLTETSVAPSASVIDPVPAIDQPREPKPSGRWSPKISATCDLPATAEPIVDMDTPPIRPEEPKPKASGRWSPQISNPDATPAMIIPAEPEEPRRSGRWSPQIARHKPESSSPPQQESLTSPPITGSLESLKMLGLFTGVDFNPLKSPTRKPAKEPHNATEKPKFTNTGLDMDLGFSADEEDVKPSINTPLSINIPKRSDLLHKPKTKSPKSETKSPGSGGFQTQYEMFVHTLGLSGKPPPKDYSSDESDYKPDPDSSRGRRRRPGRPRKNKKAAGVIKHQAEKSRTNSVEKPCPKSFKRSQSEIIPGAKRNHSEVKNKPCPKRFKKNFSRHNSVSVERPIRKGSYNSRHGYGSDDSAVLGDSESISSSDTEVSKTSHASSRPNKDYGLRKKNRHVLQKLYNDGADVENDTRKPSEPTFTYEIPENFDMYKHSTVSRKIIDLRNKVYRLFYTAFPFLEYPYNFYKNTDDVEYMMDKIVQTVLKGEKQNSKLPRPKPFKSKAKGKRKKGPMKPFVILCDKPDKCLKNLRQKIVRFLQAILPDLNVDSNLKGPKVDHLLEEVISNND</sequence>
<feature type="compositionally biased region" description="Low complexity" evidence="9">
    <location>
        <begin position="1947"/>
        <end position="1962"/>
    </location>
</feature>
<feature type="compositionally biased region" description="Polar residues" evidence="9">
    <location>
        <begin position="697"/>
        <end position="710"/>
    </location>
</feature>
<evidence type="ECO:0000256" key="3">
    <source>
        <dbReference type="ARBA" id="ARBA00022737"/>
    </source>
</evidence>
<keyword evidence="6" id="KW-0805">Transcription regulation</keyword>
<keyword evidence="5" id="KW-0862">Zinc</keyword>
<feature type="compositionally biased region" description="Basic and acidic residues" evidence="9">
    <location>
        <begin position="654"/>
        <end position="695"/>
    </location>
</feature>
<dbReference type="SMART" id="SM00355">
    <property type="entry name" value="ZnF_C2H2"/>
    <property type="match status" value="4"/>
</dbReference>
<feature type="compositionally biased region" description="Polar residues" evidence="9">
    <location>
        <begin position="308"/>
        <end position="323"/>
    </location>
</feature>
<proteinExistence type="predicted"/>
<dbReference type="InterPro" id="IPR036236">
    <property type="entry name" value="Znf_C2H2_sf"/>
</dbReference>
<reference evidence="10" key="1">
    <citation type="submission" date="2022-03" db="EMBL/GenBank/DDBJ databases">
        <authorList>
            <person name="Martin C."/>
        </authorList>
    </citation>
    <scope>NUCLEOTIDE SEQUENCE</scope>
</reference>
<feature type="compositionally biased region" description="Polar residues" evidence="9">
    <location>
        <begin position="1182"/>
        <end position="1199"/>
    </location>
</feature>
<feature type="compositionally biased region" description="Basic and acidic residues" evidence="9">
    <location>
        <begin position="1825"/>
        <end position="1844"/>
    </location>
</feature>
<evidence type="ECO:0000256" key="4">
    <source>
        <dbReference type="ARBA" id="ARBA00022771"/>
    </source>
</evidence>
<feature type="compositionally biased region" description="Basic and acidic residues" evidence="9">
    <location>
        <begin position="619"/>
        <end position="629"/>
    </location>
</feature>
<feature type="compositionally biased region" description="Polar residues" evidence="9">
    <location>
        <begin position="529"/>
        <end position="541"/>
    </location>
</feature>
<feature type="compositionally biased region" description="Basic residues" evidence="9">
    <location>
        <begin position="1845"/>
        <end position="1858"/>
    </location>
</feature>
<feature type="region of interest" description="Disordered" evidence="9">
    <location>
        <begin position="363"/>
        <end position="490"/>
    </location>
</feature>
<evidence type="ECO:0000256" key="1">
    <source>
        <dbReference type="ARBA" id="ARBA00004123"/>
    </source>
</evidence>
<comment type="subcellular location">
    <subcellularLocation>
        <location evidence="1">Nucleus</location>
    </subcellularLocation>
</comment>
<evidence type="ECO:0000256" key="2">
    <source>
        <dbReference type="ARBA" id="ARBA00022723"/>
    </source>
</evidence>
<feature type="region of interest" description="Disordered" evidence="9">
    <location>
        <begin position="796"/>
        <end position="830"/>
    </location>
</feature>
<comment type="caution">
    <text evidence="10">The sequence shown here is derived from an EMBL/GenBank/DDBJ whole genome shotgun (WGS) entry which is preliminary data.</text>
</comment>
<keyword evidence="3" id="KW-0677">Repeat</keyword>
<dbReference type="Proteomes" id="UP000749559">
    <property type="component" value="Unassembled WGS sequence"/>
</dbReference>
<evidence type="ECO:0000256" key="6">
    <source>
        <dbReference type="ARBA" id="ARBA00023015"/>
    </source>
</evidence>
<feature type="compositionally biased region" description="Basic and acidic residues" evidence="9">
    <location>
        <begin position="1737"/>
        <end position="1749"/>
    </location>
</feature>
<dbReference type="PANTHER" id="PTHR47772:SF13">
    <property type="entry name" value="GASTRULA ZINC FINGER PROTEIN XLCGF49.1-LIKE-RELATED"/>
    <property type="match status" value="1"/>
</dbReference>
<evidence type="ECO:0000313" key="10">
    <source>
        <dbReference type="EMBL" id="CAH1775875.1"/>
    </source>
</evidence>
<feature type="region of interest" description="Disordered" evidence="9">
    <location>
        <begin position="1177"/>
        <end position="1199"/>
    </location>
</feature>
<feature type="region of interest" description="Disordered" evidence="9">
    <location>
        <begin position="1725"/>
        <end position="1979"/>
    </location>
</feature>
<feature type="compositionally biased region" description="Basic residues" evidence="9">
    <location>
        <begin position="2077"/>
        <end position="2092"/>
    </location>
</feature>
<feature type="compositionally biased region" description="Basic residues" evidence="9">
    <location>
        <begin position="1905"/>
        <end position="1915"/>
    </location>
</feature>
<dbReference type="InterPro" id="IPR013087">
    <property type="entry name" value="Znf_C2H2_type"/>
</dbReference>
<feature type="compositionally biased region" description="Low complexity" evidence="9">
    <location>
        <begin position="1695"/>
        <end position="1708"/>
    </location>
</feature>
<evidence type="ECO:0000256" key="8">
    <source>
        <dbReference type="ARBA" id="ARBA00023242"/>
    </source>
</evidence>
<gene>
    <name evidence="10" type="ORF">OFUS_LOCUS3119</name>
</gene>
<evidence type="ECO:0000256" key="5">
    <source>
        <dbReference type="ARBA" id="ARBA00022833"/>
    </source>
</evidence>
<feature type="region of interest" description="Disordered" evidence="9">
    <location>
        <begin position="510"/>
        <end position="710"/>
    </location>
</feature>
<feature type="compositionally biased region" description="Low complexity" evidence="9">
    <location>
        <begin position="919"/>
        <end position="931"/>
    </location>
</feature>
<feature type="compositionally biased region" description="Low complexity" evidence="9">
    <location>
        <begin position="1329"/>
        <end position="1340"/>
    </location>
</feature>